<dbReference type="Gene3D" id="3.90.640.10">
    <property type="entry name" value="Actin, Chain A, domain 4"/>
    <property type="match status" value="1"/>
</dbReference>
<dbReference type="Gene3D" id="3.30.420.40">
    <property type="match status" value="2"/>
</dbReference>
<feature type="modified residue" description="Phosphothreonine; by autocatalysis" evidence="7">
    <location>
        <position position="198"/>
    </location>
</feature>
<dbReference type="PRINTS" id="PR00301">
    <property type="entry name" value="HEATSHOCK70"/>
</dbReference>
<keyword evidence="6 7" id="KW-0143">Chaperone</keyword>
<dbReference type="GO" id="GO:0051082">
    <property type="term" value="F:unfolded protein binding"/>
    <property type="evidence" value="ECO:0007669"/>
    <property type="project" value="InterPro"/>
</dbReference>
<comment type="induction">
    <text evidence="7">By stress conditions e.g. heat shock.</text>
</comment>
<gene>
    <name evidence="7" type="primary">dnaK</name>
    <name evidence="10" type="ORF">COU15_00280</name>
</gene>
<dbReference type="PROSITE" id="PS00297">
    <property type="entry name" value="HSP70_1"/>
    <property type="match status" value="1"/>
</dbReference>
<evidence type="ECO:0000256" key="9">
    <source>
        <dbReference type="SAM" id="MobiDB-lite"/>
    </source>
</evidence>
<evidence type="ECO:0000313" key="11">
    <source>
        <dbReference type="Proteomes" id="UP000229315"/>
    </source>
</evidence>
<dbReference type="EMBL" id="PFBH01000001">
    <property type="protein sequence ID" value="PIR85519.1"/>
    <property type="molecule type" value="Genomic_DNA"/>
</dbReference>
<reference evidence="11" key="1">
    <citation type="submission" date="2017-09" db="EMBL/GenBank/DDBJ databases">
        <title>Depth-based differentiation of microbial function through sediment-hosted aquifers and enrichment of novel symbionts in the deep terrestrial subsurface.</title>
        <authorList>
            <person name="Probst A.J."/>
            <person name="Ladd B."/>
            <person name="Jarett J.K."/>
            <person name="Geller-Mcgrath D.E."/>
            <person name="Sieber C.M.K."/>
            <person name="Emerson J.B."/>
            <person name="Anantharaman K."/>
            <person name="Thomas B.C."/>
            <person name="Malmstrom R."/>
            <person name="Stieglmeier M."/>
            <person name="Klingl A."/>
            <person name="Woyke T."/>
            <person name="Ryan C.M."/>
            <person name="Banfield J.F."/>
        </authorList>
    </citation>
    <scope>NUCLEOTIDE SEQUENCE [LARGE SCALE GENOMIC DNA]</scope>
</reference>
<dbReference type="Gene3D" id="1.20.1270.10">
    <property type="match status" value="1"/>
</dbReference>
<keyword evidence="2 7" id="KW-0597">Phosphoprotein</keyword>
<comment type="function">
    <text evidence="7">Acts as a chaperone.</text>
</comment>
<dbReference type="NCBIfam" id="TIGR02350">
    <property type="entry name" value="prok_dnaK"/>
    <property type="match status" value="1"/>
</dbReference>
<feature type="compositionally biased region" description="Basic and acidic residues" evidence="9">
    <location>
        <begin position="634"/>
        <end position="643"/>
    </location>
</feature>
<dbReference type="GO" id="GO:0005524">
    <property type="term" value="F:ATP binding"/>
    <property type="evidence" value="ECO:0007669"/>
    <property type="project" value="UniProtKB-UniRule"/>
</dbReference>
<dbReference type="InterPro" id="IPR012725">
    <property type="entry name" value="Chaperone_DnaK"/>
</dbReference>
<evidence type="ECO:0000313" key="10">
    <source>
        <dbReference type="EMBL" id="PIR85519.1"/>
    </source>
</evidence>
<dbReference type="SUPFAM" id="SSF100920">
    <property type="entry name" value="Heat shock protein 70kD (HSP70), peptide-binding domain"/>
    <property type="match status" value="1"/>
</dbReference>
<dbReference type="Pfam" id="PF00012">
    <property type="entry name" value="HSP70"/>
    <property type="match status" value="1"/>
</dbReference>
<comment type="similarity">
    <text evidence="1 7 8">Belongs to the heat shock protein 70 family.</text>
</comment>
<dbReference type="InterPro" id="IPR018181">
    <property type="entry name" value="Heat_shock_70_CS"/>
</dbReference>
<dbReference type="InterPro" id="IPR029047">
    <property type="entry name" value="HSP70_peptide-bd_sf"/>
</dbReference>
<dbReference type="AlphaFoldDB" id="A0A2H0UGI9"/>
<evidence type="ECO:0000256" key="2">
    <source>
        <dbReference type="ARBA" id="ARBA00022553"/>
    </source>
</evidence>
<dbReference type="PROSITE" id="PS01036">
    <property type="entry name" value="HSP70_3"/>
    <property type="match status" value="1"/>
</dbReference>
<dbReference type="HAMAP" id="MF_00332">
    <property type="entry name" value="DnaK"/>
    <property type="match status" value="1"/>
</dbReference>
<evidence type="ECO:0000256" key="7">
    <source>
        <dbReference type="HAMAP-Rule" id="MF_00332"/>
    </source>
</evidence>
<proteinExistence type="evidence at transcript level"/>
<evidence type="ECO:0000256" key="1">
    <source>
        <dbReference type="ARBA" id="ARBA00007381"/>
    </source>
</evidence>
<dbReference type="PROSITE" id="PS00329">
    <property type="entry name" value="HSP70_2"/>
    <property type="match status" value="1"/>
</dbReference>
<dbReference type="PANTHER" id="PTHR19375">
    <property type="entry name" value="HEAT SHOCK PROTEIN 70KDA"/>
    <property type="match status" value="1"/>
</dbReference>
<dbReference type="FunFam" id="2.60.34.10:FF:000014">
    <property type="entry name" value="Chaperone protein DnaK HSP70"/>
    <property type="match status" value="1"/>
</dbReference>
<dbReference type="InterPro" id="IPR013126">
    <property type="entry name" value="Hsp_70_fam"/>
</dbReference>
<keyword evidence="3 7" id="KW-0547">Nucleotide-binding</keyword>
<dbReference type="FunFam" id="1.20.1270.10:FF:000001">
    <property type="entry name" value="Molecular chaperone DnaK"/>
    <property type="match status" value="1"/>
</dbReference>
<dbReference type="NCBIfam" id="NF003520">
    <property type="entry name" value="PRK05183.1"/>
    <property type="match status" value="1"/>
</dbReference>
<accession>A0A2H0UGI9</accession>
<dbReference type="GO" id="GO:0140662">
    <property type="term" value="F:ATP-dependent protein folding chaperone"/>
    <property type="evidence" value="ECO:0007669"/>
    <property type="project" value="InterPro"/>
</dbReference>
<dbReference type="Gene3D" id="2.60.34.10">
    <property type="entry name" value="Substrate Binding Domain Of DNAk, Chain A, domain 1"/>
    <property type="match status" value="1"/>
</dbReference>
<comment type="caution">
    <text evidence="10">The sequence shown here is derived from an EMBL/GenBank/DDBJ whole genome shotgun (WGS) entry which is preliminary data.</text>
</comment>
<dbReference type="InterPro" id="IPR043129">
    <property type="entry name" value="ATPase_NBD"/>
</dbReference>
<keyword evidence="4 7" id="KW-0067">ATP-binding</keyword>
<dbReference type="InterPro" id="IPR029048">
    <property type="entry name" value="HSP70_C_sf"/>
</dbReference>
<dbReference type="Proteomes" id="UP000229315">
    <property type="component" value="Unassembled WGS sequence"/>
</dbReference>
<feature type="compositionally biased region" description="Basic and acidic residues" evidence="9">
    <location>
        <begin position="613"/>
        <end position="625"/>
    </location>
</feature>
<evidence type="ECO:0000256" key="6">
    <source>
        <dbReference type="ARBA" id="ARBA00023186"/>
    </source>
</evidence>
<feature type="region of interest" description="Disordered" evidence="9">
    <location>
        <begin position="592"/>
        <end position="643"/>
    </location>
</feature>
<keyword evidence="5 7" id="KW-0346">Stress response</keyword>
<name>A0A2H0UGI9_9BACT</name>
<organism evidence="10 11">
    <name type="scientific">Candidatus Kaiserbacteria bacterium CG10_big_fil_rev_8_21_14_0_10_45_20</name>
    <dbReference type="NCBI Taxonomy" id="1974607"/>
    <lineage>
        <taxon>Bacteria</taxon>
        <taxon>Candidatus Kaiseribacteriota</taxon>
    </lineage>
</organism>
<evidence type="ECO:0000256" key="5">
    <source>
        <dbReference type="ARBA" id="ARBA00023016"/>
    </source>
</evidence>
<evidence type="ECO:0000256" key="3">
    <source>
        <dbReference type="ARBA" id="ARBA00022741"/>
    </source>
</evidence>
<dbReference type="FunFam" id="3.30.420.40:FF:000004">
    <property type="entry name" value="Molecular chaperone DnaK"/>
    <property type="match status" value="1"/>
</dbReference>
<protein>
    <recommendedName>
        <fullName evidence="7">Chaperone protein DnaK</fullName>
    </recommendedName>
    <alternativeName>
        <fullName evidence="7">HSP70</fullName>
    </alternativeName>
    <alternativeName>
        <fullName evidence="7">Heat shock 70 kDa protein</fullName>
    </alternativeName>
    <alternativeName>
        <fullName evidence="7">Heat shock protein 70</fullName>
    </alternativeName>
</protein>
<dbReference type="SUPFAM" id="SSF53067">
    <property type="entry name" value="Actin-like ATPase domain"/>
    <property type="match status" value="2"/>
</dbReference>
<evidence type="ECO:0000256" key="4">
    <source>
        <dbReference type="ARBA" id="ARBA00022840"/>
    </source>
</evidence>
<evidence type="ECO:0000256" key="8">
    <source>
        <dbReference type="RuleBase" id="RU003322"/>
    </source>
</evidence>
<dbReference type="CDD" id="cd10234">
    <property type="entry name" value="ASKHA_NBD_HSP70_DnaK-like"/>
    <property type="match status" value="1"/>
</dbReference>
<sequence>MGKIIGIDLGTTNSAVSVIEGGAPRVIENAEGNRTTPSVVAISKTGDRLVGLIAKRQAVTNPTNTIYGIKRFMGHQFSDDVVQKDKDIVPYEVKEGSDKGVMVKLADKDYRPEEVSAMILQKLKADAEAKLGEPVTEAVITVPAYFNDAQRKATKDAGKIAGLEVKRIINEPTAAALAYGFNKRKNEQIVVYDFGGGTFDVSVLEVGDDVIEVKATGGDSHMGGRDIDQKIVRWIAEEFKKQSGIDITKDPLALQRLDEAAEKAKHELSSTAETEINIPFITSDADGPKHLDLKMSRSTLESLAKEYIEKSIEITKQVLESAKMKPADIEEVVLVGGQTRMPLIQQLVKDVFGKEPNKTINPDEVVAMGAAIQAGIMQGDVKDVLLLDVIPLSLGIETMGGVATKLIEKNSTIPTSHSQVFSTAADNQTSVEIHIVQGERAMASDNKDLGRFVLDGIPPAPRGMPQIEVSFDVDANGILSVTAKDKATGKTQSIKIEASSGLSEEEIEKMKTDAEAHAESDKKIKELAEVRNTAEQMIYTAEKALADHKDAIPEDVAKQVQEAVEKTKTAKNGDDKDAINSAVQNLSAEMQKIGEYMQKSAQGSEGGGQEPQSEEKPQEENVRDVESEDSEQGSEDKGQKGGE</sequence>
<dbReference type="FunFam" id="3.90.640.10:FF:000003">
    <property type="entry name" value="Molecular chaperone DnaK"/>
    <property type="match status" value="1"/>
</dbReference>
<dbReference type="NCBIfam" id="NF001413">
    <property type="entry name" value="PRK00290.1"/>
    <property type="match status" value="1"/>
</dbReference>